<dbReference type="Pfam" id="PF13185">
    <property type="entry name" value="GAF_2"/>
    <property type="match status" value="1"/>
</dbReference>
<accession>A0A366I226</accession>
<dbReference type="PANTHER" id="PTHR21021">
    <property type="entry name" value="GAF/PUTATIVE CYTOSKELETAL PROTEIN"/>
    <property type="match status" value="1"/>
</dbReference>
<dbReference type="InterPro" id="IPR003018">
    <property type="entry name" value="GAF"/>
</dbReference>
<dbReference type="Gene3D" id="3.30.450.40">
    <property type="match status" value="1"/>
</dbReference>
<keyword evidence="4" id="KW-1185">Reference proteome</keyword>
<comment type="caution">
    <text evidence="3">The sequence shown here is derived from an EMBL/GenBank/DDBJ whole genome shotgun (WGS) entry which is preliminary data.</text>
</comment>
<evidence type="ECO:0000313" key="3">
    <source>
        <dbReference type="EMBL" id="RBP59696.1"/>
    </source>
</evidence>
<dbReference type="FunFam" id="3.30.450.40:FF:000008">
    <property type="entry name" value="GAF domain-containing proteins"/>
    <property type="match status" value="1"/>
</dbReference>
<dbReference type="InterPro" id="IPR051330">
    <property type="entry name" value="Phosphatase_reg/MetRdx"/>
</dbReference>
<evidence type="ECO:0000259" key="2">
    <source>
        <dbReference type="Pfam" id="PF13185"/>
    </source>
</evidence>
<feature type="domain" description="GAF" evidence="2">
    <location>
        <begin position="40"/>
        <end position="146"/>
    </location>
</feature>
<dbReference type="GO" id="GO:0033745">
    <property type="term" value="F:L-methionine-(R)-S-oxide reductase activity"/>
    <property type="evidence" value="ECO:0007669"/>
    <property type="project" value="TreeGrafter"/>
</dbReference>
<dbReference type="PROSITE" id="PS01320">
    <property type="entry name" value="UPF0067"/>
    <property type="match status" value="1"/>
</dbReference>
<reference evidence="3 4" key="1">
    <citation type="submission" date="2018-06" db="EMBL/GenBank/DDBJ databases">
        <title>Genomic Encyclopedia of Type Strains, Phase IV (KMG-IV): sequencing the most valuable type-strain genomes for metagenomic binning, comparative biology and taxonomic classification.</title>
        <authorList>
            <person name="Goeker M."/>
        </authorList>
    </citation>
    <scope>NUCLEOTIDE SEQUENCE [LARGE SCALE GENOMIC DNA]</scope>
    <source>
        <strain evidence="3 4">DSM 22112</strain>
    </source>
</reference>
<sequence length="157" mass="17626">MEQKAKKYELILKQIEGLIKNEKDWLANCANSAALLFHSMEDINWAGFYLYKEGQLVLGPFQGNLACIRIAMGKGVCGTSAQERKTVIVKDVHEFEGHIACDAASNSEIVVPIIKGDQLIGVLDIDSPLTNRFDEVDGKYLEEFVEILNQYCQWTVN</sequence>
<dbReference type="AlphaFoldDB" id="A0A366I226"/>
<comment type="similarity">
    <text evidence="1">Belongs to the free Met sulfoxide reductase family.</text>
</comment>
<gene>
    <name evidence="3" type="ORF">DES36_11847</name>
</gene>
<protein>
    <submittedName>
        <fullName evidence="3">GAF domain-containing protein</fullName>
    </submittedName>
</protein>
<name>A0A366I226_9FIRM</name>
<organism evidence="3 4">
    <name type="scientific">Alkalibaculum bacchi</name>
    <dbReference type="NCBI Taxonomy" id="645887"/>
    <lineage>
        <taxon>Bacteria</taxon>
        <taxon>Bacillati</taxon>
        <taxon>Bacillota</taxon>
        <taxon>Clostridia</taxon>
        <taxon>Eubacteriales</taxon>
        <taxon>Eubacteriaceae</taxon>
        <taxon>Alkalibaculum</taxon>
    </lineage>
</organism>
<dbReference type="EMBL" id="QNRX01000018">
    <property type="protein sequence ID" value="RBP59696.1"/>
    <property type="molecule type" value="Genomic_DNA"/>
</dbReference>
<dbReference type="OrthoDB" id="9796252at2"/>
<dbReference type="PANTHER" id="PTHR21021:SF15">
    <property type="entry name" value="FREE METHIONINE-R-SULFOXIDE REDUCTASE"/>
    <property type="match status" value="1"/>
</dbReference>
<dbReference type="RefSeq" id="WP_113921479.1">
    <property type="nucleotide sequence ID" value="NZ_CALNCS010000086.1"/>
</dbReference>
<dbReference type="SUPFAM" id="SSF55781">
    <property type="entry name" value="GAF domain-like"/>
    <property type="match status" value="1"/>
</dbReference>
<dbReference type="InterPro" id="IPR000614">
    <property type="entry name" value="FRMsr_CS"/>
</dbReference>
<dbReference type="GO" id="GO:0005829">
    <property type="term" value="C:cytosol"/>
    <property type="evidence" value="ECO:0007669"/>
    <property type="project" value="TreeGrafter"/>
</dbReference>
<evidence type="ECO:0000256" key="1">
    <source>
        <dbReference type="ARBA" id="ARBA00038454"/>
    </source>
</evidence>
<dbReference type="Proteomes" id="UP000253490">
    <property type="component" value="Unassembled WGS sequence"/>
</dbReference>
<proteinExistence type="inferred from homology"/>
<evidence type="ECO:0000313" key="4">
    <source>
        <dbReference type="Proteomes" id="UP000253490"/>
    </source>
</evidence>
<dbReference type="InterPro" id="IPR029016">
    <property type="entry name" value="GAF-like_dom_sf"/>
</dbReference>